<proteinExistence type="predicted"/>
<name>A0A7W7APU3_9SPHN</name>
<evidence type="ECO:0000313" key="2">
    <source>
        <dbReference type="Proteomes" id="UP000574769"/>
    </source>
</evidence>
<dbReference type="PANTHER" id="PTHR21621:SF0">
    <property type="entry name" value="BETA-CITRYLGLUTAMATE SYNTHASE B-RELATED"/>
    <property type="match status" value="1"/>
</dbReference>
<dbReference type="RefSeq" id="WP_221240084.1">
    <property type="nucleotide sequence ID" value="NZ_JACHNY010000020.1"/>
</dbReference>
<dbReference type="SUPFAM" id="SSF56059">
    <property type="entry name" value="Glutathione synthetase ATP-binding domain-like"/>
    <property type="match status" value="1"/>
</dbReference>
<dbReference type="Proteomes" id="UP000574769">
    <property type="component" value="Unassembled WGS sequence"/>
</dbReference>
<comment type="caution">
    <text evidence="1">The sequence shown here is derived from an EMBL/GenBank/DDBJ whole genome shotgun (WGS) entry which is preliminary data.</text>
</comment>
<gene>
    <name evidence="1" type="ORF">GGQ96_004122</name>
</gene>
<evidence type="ECO:0008006" key="3">
    <source>
        <dbReference type="Google" id="ProtNLM"/>
    </source>
</evidence>
<dbReference type="Gene3D" id="3.30.470.20">
    <property type="entry name" value="ATP-grasp fold, B domain"/>
    <property type="match status" value="1"/>
</dbReference>
<dbReference type="GO" id="GO:0005737">
    <property type="term" value="C:cytoplasm"/>
    <property type="evidence" value="ECO:0007669"/>
    <property type="project" value="TreeGrafter"/>
</dbReference>
<dbReference type="AlphaFoldDB" id="A0A7W7APU3"/>
<protein>
    <recommendedName>
        <fullName evidence="3">RimK-like protein</fullName>
    </recommendedName>
</protein>
<dbReference type="PANTHER" id="PTHR21621">
    <property type="entry name" value="RIBOSOMAL PROTEIN S6 MODIFICATION PROTEIN"/>
    <property type="match status" value="1"/>
</dbReference>
<dbReference type="EMBL" id="JACHNY010000020">
    <property type="protein sequence ID" value="MBB4619962.1"/>
    <property type="molecule type" value="Genomic_DNA"/>
</dbReference>
<keyword evidence="2" id="KW-1185">Reference proteome</keyword>
<sequence length="316" mass="35360">MMVRVLILSSVLDFATDRVCRALTERGVPFVRLNREQLPEWRLTLDPTSPLLTCEHGGTSIVDGNSPLGVWFRVGTFDRNLSVGPPSLMEQLQRTQWGAFMRSLMVFGTARWINRPDAVYRSEVKAVQLREASRSGFAVPATLMTNDPSISTGRLPGATVAIKSIDTLLLREGPNQRFGYTAIVDWDALDRSGMELAPMTVQRALAPKLDLRVTVVGDRLWCVAVLADERPIDGDWRLKTKESLRYDAHELPPEVMESCHRITLALELTYAAIDLALSEGEYWFIEVNPTGEWGWLDGPERPIAAAIAEELTRSPR</sequence>
<dbReference type="GO" id="GO:0009432">
    <property type="term" value="P:SOS response"/>
    <property type="evidence" value="ECO:0007669"/>
    <property type="project" value="TreeGrafter"/>
</dbReference>
<reference evidence="1 2" key="1">
    <citation type="submission" date="2020-08" db="EMBL/GenBank/DDBJ databases">
        <title>Genomic Encyclopedia of Type Strains, Phase IV (KMG-IV): sequencing the most valuable type-strain genomes for metagenomic binning, comparative biology and taxonomic classification.</title>
        <authorList>
            <person name="Goeker M."/>
        </authorList>
    </citation>
    <scope>NUCLEOTIDE SEQUENCE [LARGE SCALE GENOMIC DNA]</scope>
    <source>
        <strain evidence="1 2">DSM 15867</strain>
    </source>
</reference>
<accession>A0A7W7APU3</accession>
<organism evidence="1 2">
    <name type="scientific">Sphingomonas abaci</name>
    <dbReference type="NCBI Taxonomy" id="237611"/>
    <lineage>
        <taxon>Bacteria</taxon>
        <taxon>Pseudomonadati</taxon>
        <taxon>Pseudomonadota</taxon>
        <taxon>Alphaproteobacteria</taxon>
        <taxon>Sphingomonadales</taxon>
        <taxon>Sphingomonadaceae</taxon>
        <taxon>Sphingomonas</taxon>
    </lineage>
</organism>
<evidence type="ECO:0000313" key="1">
    <source>
        <dbReference type="EMBL" id="MBB4619962.1"/>
    </source>
</evidence>
<dbReference type="GO" id="GO:0018169">
    <property type="term" value="F:ribosomal S6-glutamic acid ligase activity"/>
    <property type="evidence" value="ECO:0007669"/>
    <property type="project" value="TreeGrafter"/>
</dbReference>